<feature type="chain" id="PRO_5047496889" evidence="4">
    <location>
        <begin position="24"/>
        <end position="251"/>
    </location>
</feature>
<reference evidence="5 6" key="1">
    <citation type="journal article" date="2018" name="Int. J. Syst. Evol. Microbiol.">
        <title>Uliginosibacterium sediminicola sp. nov., isolated from freshwater sediment.</title>
        <authorList>
            <person name="Hwang W.M."/>
            <person name="Kim S.M."/>
            <person name="Kang K."/>
            <person name="Ahn T.Y."/>
        </authorList>
    </citation>
    <scope>NUCLEOTIDE SEQUENCE [LARGE SCALE GENOMIC DNA]</scope>
    <source>
        <strain evidence="5 6">M1-21</strain>
    </source>
</reference>
<organism evidence="5 6">
    <name type="scientific">Uliginosibacterium sediminicola</name>
    <dbReference type="NCBI Taxonomy" id="2024550"/>
    <lineage>
        <taxon>Bacteria</taxon>
        <taxon>Pseudomonadati</taxon>
        <taxon>Pseudomonadota</taxon>
        <taxon>Betaproteobacteria</taxon>
        <taxon>Rhodocyclales</taxon>
        <taxon>Zoogloeaceae</taxon>
        <taxon>Uliginosibacterium</taxon>
    </lineage>
</organism>
<dbReference type="PIRSF" id="PIRSF004846">
    <property type="entry name" value="ModA"/>
    <property type="match status" value="1"/>
</dbReference>
<accession>A0ABU9Z2D1</accession>
<proteinExistence type="inferred from homology"/>
<dbReference type="Proteomes" id="UP001410394">
    <property type="component" value="Unassembled WGS sequence"/>
</dbReference>
<dbReference type="RefSeq" id="WP_345920895.1">
    <property type="nucleotide sequence ID" value="NZ_JBDIVE010000010.1"/>
</dbReference>
<evidence type="ECO:0000256" key="1">
    <source>
        <dbReference type="ARBA" id="ARBA00009175"/>
    </source>
</evidence>
<sequence length="251" mass="26212">MKSACVSRVLLGLLLSVSLAARAADVQVAVAANFAGPFEKIAADFAAETGHKAIVAVGSTGKFYSQIKAGAPFEILLAADDETPKKIVSEGDGVAGSQFTYARGKLVLWSAKPGVVDDKGAVLTKPEIAHIAICDPKLAPYGLAAEQALKASKLYDTLKPKFVTAESISQAYQFTASGNAEIGFIALSQVAVPGKPQAGSYWVVPANLYSPIQQDAVLLKKGEANPAAVALLKFLKGDKARALIKSYGYEL</sequence>
<name>A0ABU9Z2D1_9RHOO</name>
<dbReference type="InterPro" id="IPR044084">
    <property type="entry name" value="AvModA-like_subst-bd"/>
</dbReference>
<dbReference type="Gene3D" id="3.40.190.10">
    <property type="entry name" value="Periplasmic binding protein-like II"/>
    <property type="match status" value="2"/>
</dbReference>
<evidence type="ECO:0000256" key="4">
    <source>
        <dbReference type="SAM" id="SignalP"/>
    </source>
</evidence>
<dbReference type="EMBL" id="JBDIVE010000010">
    <property type="protein sequence ID" value="MEN3070120.1"/>
    <property type="molecule type" value="Genomic_DNA"/>
</dbReference>
<keyword evidence="6" id="KW-1185">Reference proteome</keyword>
<dbReference type="PANTHER" id="PTHR30632">
    <property type="entry name" value="MOLYBDATE-BINDING PERIPLASMIC PROTEIN"/>
    <property type="match status" value="1"/>
</dbReference>
<protein>
    <submittedName>
        <fullName evidence="5">Molybdate ABC transporter substrate-binding protein</fullName>
    </submittedName>
</protein>
<comment type="similarity">
    <text evidence="1">Belongs to the bacterial solute-binding protein ModA family.</text>
</comment>
<dbReference type="Pfam" id="PF13531">
    <property type="entry name" value="SBP_bac_11"/>
    <property type="match status" value="1"/>
</dbReference>
<keyword evidence="2" id="KW-0479">Metal-binding</keyword>
<dbReference type="InterPro" id="IPR050682">
    <property type="entry name" value="ModA/WtpA"/>
</dbReference>
<keyword evidence="3 4" id="KW-0732">Signal</keyword>
<feature type="signal peptide" evidence="4">
    <location>
        <begin position="1"/>
        <end position="23"/>
    </location>
</feature>
<comment type="caution">
    <text evidence="5">The sequence shown here is derived from an EMBL/GenBank/DDBJ whole genome shotgun (WGS) entry which is preliminary data.</text>
</comment>
<evidence type="ECO:0000313" key="6">
    <source>
        <dbReference type="Proteomes" id="UP001410394"/>
    </source>
</evidence>
<dbReference type="SUPFAM" id="SSF53850">
    <property type="entry name" value="Periplasmic binding protein-like II"/>
    <property type="match status" value="1"/>
</dbReference>
<dbReference type="NCBIfam" id="TIGR01256">
    <property type="entry name" value="modA"/>
    <property type="match status" value="1"/>
</dbReference>
<dbReference type="CDD" id="cd13539">
    <property type="entry name" value="PBP2_AvModA"/>
    <property type="match status" value="1"/>
</dbReference>
<evidence type="ECO:0000313" key="5">
    <source>
        <dbReference type="EMBL" id="MEN3070120.1"/>
    </source>
</evidence>
<gene>
    <name evidence="5" type="primary">modA</name>
    <name evidence="5" type="ORF">ABDB84_16675</name>
</gene>
<dbReference type="InterPro" id="IPR005950">
    <property type="entry name" value="ModA"/>
</dbReference>
<evidence type="ECO:0000256" key="2">
    <source>
        <dbReference type="ARBA" id="ARBA00022723"/>
    </source>
</evidence>
<dbReference type="PANTHER" id="PTHR30632:SF14">
    <property type="entry name" value="TUNGSTATE_MOLYBDATE_CHROMATE-BINDING PROTEIN MODA"/>
    <property type="match status" value="1"/>
</dbReference>
<evidence type="ECO:0000256" key="3">
    <source>
        <dbReference type="ARBA" id="ARBA00022729"/>
    </source>
</evidence>